<dbReference type="GO" id="GO:0005737">
    <property type="term" value="C:cytoplasm"/>
    <property type="evidence" value="ECO:0007669"/>
    <property type="project" value="InterPro"/>
</dbReference>
<dbReference type="PANTHER" id="PTHR30111">
    <property type="entry name" value="33 KDA CHAPERONIN"/>
    <property type="match status" value="1"/>
</dbReference>
<evidence type="ECO:0000256" key="2">
    <source>
        <dbReference type="ARBA" id="ARBA00022833"/>
    </source>
</evidence>
<gene>
    <name evidence="6" type="ORF">HNR50_003599</name>
</gene>
<keyword evidence="7" id="KW-1185">Reference proteome</keyword>
<keyword evidence="4" id="KW-0143">Chaperone</keyword>
<dbReference type="EMBL" id="JACHGJ010000008">
    <property type="protein sequence ID" value="MBB6481918.1"/>
    <property type="molecule type" value="Genomic_DNA"/>
</dbReference>
<dbReference type="Proteomes" id="UP000587760">
    <property type="component" value="Unassembled WGS sequence"/>
</dbReference>
<name>A0A841RHB6_9SPIO</name>
<accession>A0A841RHB6</accession>
<dbReference type="CDD" id="cd00498">
    <property type="entry name" value="Hsp33"/>
    <property type="match status" value="1"/>
</dbReference>
<keyword evidence="5" id="KW-0676">Redox-active center</keyword>
<keyword evidence="2" id="KW-0862">Zinc</keyword>
<dbReference type="InterPro" id="IPR000397">
    <property type="entry name" value="Heat_shock_Hsp33"/>
</dbReference>
<dbReference type="InterPro" id="IPR016153">
    <property type="entry name" value="Heat_shock_Hsp33_N"/>
</dbReference>
<evidence type="ECO:0000256" key="1">
    <source>
        <dbReference type="ARBA" id="ARBA00022490"/>
    </source>
</evidence>
<evidence type="ECO:0000256" key="4">
    <source>
        <dbReference type="ARBA" id="ARBA00023186"/>
    </source>
</evidence>
<organism evidence="6 7">
    <name type="scientific">Spirochaeta isovalerica</name>
    <dbReference type="NCBI Taxonomy" id="150"/>
    <lineage>
        <taxon>Bacteria</taxon>
        <taxon>Pseudomonadati</taxon>
        <taxon>Spirochaetota</taxon>
        <taxon>Spirochaetia</taxon>
        <taxon>Spirochaetales</taxon>
        <taxon>Spirochaetaceae</taxon>
        <taxon>Spirochaeta</taxon>
    </lineage>
</organism>
<dbReference type="InterPro" id="IPR016154">
    <property type="entry name" value="Heat_shock_Hsp33_C"/>
</dbReference>
<dbReference type="SUPFAM" id="SSF118352">
    <property type="entry name" value="HSP33 redox switch-like"/>
    <property type="match status" value="1"/>
</dbReference>
<comment type="caution">
    <text evidence="6">The sequence shown here is derived from an EMBL/GenBank/DDBJ whole genome shotgun (WGS) entry which is preliminary data.</text>
</comment>
<evidence type="ECO:0000313" key="7">
    <source>
        <dbReference type="Proteomes" id="UP000587760"/>
    </source>
</evidence>
<dbReference type="SUPFAM" id="SSF64397">
    <property type="entry name" value="Hsp33 domain"/>
    <property type="match status" value="1"/>
</dbReference>
<dbReference type="Gene3D" id="3.55.30.10">
    <property type="entry name" value="Hsp33 domain"/>
    <property type="match status" value="1"/>
</dbReference>
<keyword evidence="1" id="KW-0963">Cytoplasm</keyword>
<dbReference type="GO" id="GO:0051082">
    <property type="term" value="F:unfolded protein binding"/>
    <property type="evidence" value="ECO:0007669"/>
    <property type="project" value="InterPro"/>
</dbReference>
<evidence type="ECO:0000256" key="5">
    <source>
        <dbReference type="ARBA" id="ARBA00023284"/>
    </source>
</evidence>
<evidence type="ECO:0000256" key="3">
    <source>
        <dbReference type="ARBA" id="ARBA00023157"/>
    </source>
</evidence>
<dbReference type="Gene3D" id="3.90.1280.10">
    <property type="entry name" value="HSP33 redox switch-like"/>
    <property type="match status" value="1"/>
</dbReference>
<dbReference type="PIRSF" id="PIRSF005261">
    <property type="entry name" value="Heat_shock_Hsp33"/>
    <property type="match status" value="1"/>
</dbReference>
<reference evidence="6 7" key="1">
    <citation type="submission" date="2020-08" db="EMBL/GenBank/DDBJ databases">
        <title>Genomic Encyclopedia of Type Strains, Phase IV (KMG-IV): sequencing the most valuable type-strain genomes for metagenomic binning, comparative biology and taxonomic classification.</title>
        <authorList>
            <person name="Goeker M."/>
        </authorList>
    </citation>
    <scope>NUCLEOTIDE SEQUENCE [LARGE SCALE GENOMIC DNA]</scope>
    <source>
        <strain evidence="6 7">DSM 2461</strain>
    </source>
</reference>
<dbReference type="GO" id="GO:0042026">
    <property type="term" value="P:protein refolding"/>
    <property type="evidence" value="ECO:0007669"/>
    <property type="project" value="TreeGrafter"/>
</dbReference>
<dbReference type="RefSeq" id="WP_184748151.1">
    <property type="nucleotide sequence ID" value="NZ_JACHGJ010000008.1"/>
</dbReference>
<dbReference type="Pfam" id="PF01430">
    <property type="entry name" value="HSP33"/>
    <property type="match status" value="1"/>
</dbReference>
<evidence type="ECO:0000313" key="6">
    <source>
        <dbReference type="EMBL" id="MBB6481918.1"/>
    </source>
</evidence>
<proteinExistence type="predicted"/>
<protein>
    <submittedName>
        <fullName evidence="6">Molecular chaperone Hsp33</fullName>
    </submittedName>
</protein>
<dbReference type="AlphaFoldDB" id="A0A841RHB6"/>
<dbReference type="PANTHER" id="PTHR30111:SF1">
    <property type="entry name" value="33 KDA CHAPERONIN"/>
    <property type="match status" value="1"/>
</dbReference>
<dbReference type="GO" id="GO:0044183">
    <property type="term" value="F:protein folding chaperone"/>
    <property type="evidence" value="ECO:0007669"/>
    <property type="project" value="TreeGrafter"/>
</dbReference>
<sequence length="312" mass="34528">MVKRKIENPDFLENSGNREQDKLTSFLLGGGKMRAVLCNGSLMINQMRANHQLQIAETLILGRNYLAASLLSANLKEEDVIKIQVSCSGPLGGLNVEADHNHNVRGYLFNNPINAPDPGSMALSDYFGAGVLSFTRLNRMTNKPFTGQIEIQYGNTARDLAYYFTASEQLATAFKLDVSFSDDGNVKGAGGLLIQALPGTDDELLLEAEKTILDLPSLGQWFADDKTSESFISERLASLEPQILASSDTEFFCPCSKERIRVHISALPDTDKQDIISKNDFPIKSLCHNCGTSYLFSREESMELFIKEKKLQ</sequence>
<keyword evidence="3" id="KW-1015">Disulfide bond</keyword>